<dbReference type="Proteomes" id="UP000736888">
    <property type="component" value="Unassembled WGS sequence"/>
</dbReference>
<evidence type="ECO:0000313" key="3">
    <source>
        <dbReference type="EMBL" id="MBU9140564.1"/>
    </source>
</evidence>
<feature type="compositionally biased region" description="Basic and acidic residues" evidence="1">
    <location>
        <begin position="187"/>
        <end position="199"/>
    </location>
</feature>
<evidence type="ECO:0000256" key="2">
    <source>
        <dbReference type="SAM" id="SignalP"/>
    </source>
</evidence>
<feature type="compositionally biased region" description="Polar residues" evidence="1">
    <location>
        <begin position="376"/>
        <end position="392"/>
    </location>
</feature>
<comment type="caution">
    <text evidence="3">The sequence shown here is derived from an EMBL/GenBank/DDBJ whole genome shotgun (WGS) entry which is preliminary data.</text>
</comment>
<evidence type="ECO:0000313" key="4">
    <source>
        <dbReference type="Proteomes" id="UP000736888"/>
    </source>
</evidence>
<proteinExistence type="predicted"/>
<feature type="region of interest" description="Disordered" evidence="1">
    <location>
        <begin position="367"/>
        <end position="405"/>
    </location>
</feature>
<gene>
    <name evidence="3" type="ORF">KTG10_17825</name>
</gene>
<reference evidence="3" key="1">
    <citation type="submission" date="2021-06" db="EMBL/GenBank/DDBJ databases">
        <title>Collection of gut derived symbiotic bacterial strains cultured from healthy donors.</title>
        <authorList>
            <person name="Lin H."/>
            <person name="Littmann E."/>
            <person name="Pamer E.G."/>
        </authorList>
    </citation>
    <scope>NUCLEOTIDE SEQUENCE</scope>
    <source>
        <strain evidence="3">MSK.6.33</strain>
    </source>
</reference>
<dbReference type="EMBL" id="JAHPYS010000048">
    <property type="protein sequence ID" value="MBU9140564.1"/>
    <property type="molecule type" value="Genomic_DNA"/>
</dbReference>
<name>A0AAW4MBB2_PHOVU</name>
<feature type="chain" id="PRO_5043655232" evidence="2">
    <location>
        <begin position="23"/>
        <end position="1111"/>
    </location>
</feature>
<sequence length="1111" mass="124271">MKKVLYYILLGCMLVAGLSACTDEPLMDGGGEIPEGETTLSAVINFKPFGEALTGKSRSAGNAIKTIDNLCVLFYADEGEGENKVQKLVNCQYYDANGFTVKDEPRTDTPSTSDKEHQAETSTPQATISGLVIPYGRYYVYVVANMGDLNENYSEAIQTPEGLKNIQLTWKYTPKESTSTPGDETETATKDETASGDETEKVKTNNQMFGYFTIQKEGESVSTSRPSDFDAPLLTIDKSVSTLHAWIRRAASKVTIAYDATNLRDNIRIYLKSVRIKDIPKKCLLGAENFVTDGSYPSSKLLDGETIDYTNGEQNYEKWPYLRKGDIYGLGNTTKEIDVEKQKKAHHAEDVEALYFYENMQGEGVAGTASDKRQDVTGSNKVISYPNGNTPPDGTEDTEPSKTGFKDAKPYGTYIEVEAYYYNGNAGDIGYGKIIYRFMLGKDDHLDYNAERNYHYKLTLRFNGNANDVDWHIDYEEEEPEIYLPNPYYISYLYNHGMTFPLKINTGGKTIEKVTAEITDNRWAPRNPGSFSYWSAMDLEGKNLWNGFLSLHKTVDTHLSLPAGETRYTIESNKSYYESEPKRGERTYIIPENLSVGTSYKNKGEGEKVEPDDEYTVTKEDENTFHLEVPMYTRAKQLIKGTAYTGNNPYIAYQRSAKVKFTVWFENQENAIDTLQKEIEIIQARRIVNPKGVYRSYDNKASFHAVLKVLGGEEQTGFVSLKSDGSWKAYVVAGDKNLVSLKPGSEDATLKDGVVYGRTDSYMDFHINFNPTVSVLEDESKYAIVRVEYNNYTCQHLIFIRRGYAPDDLLPGGAKWHTTNMVTETQEAATPLEEGSLFKFGNWDQPIAASNNVNPTTKGNYWINVKPDNFVAPGSTPLTLATSREATWSNITSQKSNGSGFGTESKVATVEDYAVLYKSNVIEQGYGVLYGDDATETLEDLNQVYGVDKVKGHGMRGCFVYNRDMTLGYTHSGKNVFFPIGASGYGHRKAKEDGMLRYSCGRTGYFLTNNEGTVSTPPSNGMYAGVGIDAAPLFYDLYMRPGAIYWAKERHTDIDFNEGGASTDGNNIVGWDFNYFTFDFYPIVPSNVWKTANNSEVENGSDACFIRCVDR</sequence>
<feature type="region of interest" description="Disordered" evidence="1">
    <location>
        <begin position="174"/>
        <end position="199"/>
    </location>
</feature>
<keyword evidence="2" id="KW-0732">Signal</keyword>
<accession>A0AAW4MBB2</accession>
<evidence type="ECO:0000256" key="1">
    <source>
        <dbReference type="SAM" id="MobiDB-lite"/>
    </source>
</evidence>
<dbReference type="RefSeq" id="WP_216952538.1">
    <property type="nucleotide sequence ID" value="NZ_JAHPYS010000048.1"/>
</dbReference>
<feature type="region of interest" description="Disordered" evidence="1">
    <location>
        <begin position="100"/>
        <end position="124"/>
    </location>
</feature>
<feature type="signal peptide" evidence="2">
    <location>
        <begin position="1"/>
        <end position="22"/>
    </location>
</feature>
<protein>
    <submittedName>
        <fullName evidence="3">DUF4906 domain-containing protein</fullName>
    </submittedName>
</protein>
<organism evidence="3 4">
    <name type="scientific">Phocaeicola vulgatus</name>
    <name type="common">Bacteroides vulgatus</name>
    <dbReference type="NCBI Taxonomy" id="821"/>
    <lineage>
        <taxon>Bacteria</taxon>
        <taxon>Pseudomonadati</taxon>
        <taxon>Bacteroidota</taxon>
        <taxon>Bacteroidia</taxon>
        <taxon>Bacteroidales</taxon>
        <taxon>Bacteroidaceae</taxon>
        <taxon>Phocaeicola</taxon>
    </lineage>
</organism>
<dbReference type="AlphaFoldDB" id="A0AAW4MBB2"/>
<feature type="compositionally biased region" description="Basic and acidic residues" evidence="1">
    <location>
        <begin position="101"/>
        <end position="119"/>
    </location>
</feature>
<dbReference type="PROSITE" id="PS51257">
    <property type="entry name" value="PROKAR_LIPOPROTEIN"/>
    <property type="match status" value="1"/>
</dbReference>